<feature type="region of interest" description="Disordered" evidence="1">
    <location>
        <begin position="47"/>
        <end position="86"/>
    </location>
</feature>
<dbReference type="EMBL" id="BPLR01004530">
    <property type="protein sequence ID" value="GIX95520.1"/>
    <property type="molecule type" value="Genomic_DNA"/>
</dbReference>
<dbReference type="Proteomes" id="UP001054945">
    <property type="component" value="Unassembled WGS sequence"/>
</dbReference>
<reference evidence="2 3" key="1">
    <citation type="submission" date="2021-06" db="EMBL/GenBank/DDBJ databases">
        <title>Caerostris extrusa draft genome.</title>
        <authorList>
            <person name="Kono N."/>
            <person name="Arakawa K."/>
        </authorList>
    </citation>
    <scope>NUCLEOTIDE SEQUENCE [LARGE SCALE GENOMIC DNA]</scope>
</reference>
<keyword evidence="3" id="KW-1185">Reference proteome</keyword>
<name>A0AAV4PG59_CAEEX</name>
<evidence type="ECO:0000313" key="3">
    <source>
        <dbReference type="Proteomes" id="UP001054945"/>
    </source>
</evidence>
<evidence type="ECO:0000313" key="2">
    <source>
        <dbReference type="EMBL" id="GIX95520.1"/>
    </source>
</evidence>
<organism evidence="2 3">
    <name type="scientific">Caerostris extrusa</name>
    <name type="common">Bark spider</name>
    <name type="synonym">Caerostris bankana</name>
    <dbReference type="NCBI Taxonomy" id="172846"/>
    <lineage>
        <taxon>Eukaryota</taxon>
        <taxon>Metazoa</taxon>
        <taxon>Ecdysozoa</taxon>
        <taxon>Arthropoda</taxon>
        <taxon>Chelicerata</taxon>
        <taxon>Arachnida</taxon>
        <taxon>Araneae</taxon>
        <taxon>Araneomorphae</taxon>
        <taxon>Entelegynae</taxon>
        <taxon>Araneoidea</taxon>
        <taxon>Araneidae</taxon>
        <taxon>Caerostris</taxon>
    </lineage>
</organism>
<accession>A0AAV4PG59</accession>
<protein>
    <submittedName>
        <fullName evidence="2">Uncharacterized protein</fullName>
    </submittedName>
</protein>
<gene>
    <name evidence="2" type="ORF">CEXT_275581</name>
</gene>
<dbReference type="AlphaFoldDB" id="A0AAV4PG59"/>
<comment type="caution">
    <text evidence="2">The sequence shown here is derived from an EMBL/GenBank/DDBJ whole genome shotgun (WGS) entry which is preliminary data.</text>
</comment>
<feature type="compositionally biased region" description="Basic and acidic residues" evidence="1">
    <location>
        <begin position="47"/>
        <end position="61"/>
    </location>
</feature>
<evidence type="ECO:0000256" key="1">
    <source>
        <dbReference type="SAM" id="MobiDB-lite"/>
    </source>
</evidence>
<proteinExistence type="predicted"/>
<sequence length="86" mass="9421">MRTNSHSLIYPAKSSDPSFLQYPNASLNKKDFLVRLSTELVVRQKETNTDKCPGRRGRIPDRIIFTEGPPKGDGKTSGAPISGSTS</sequence>